<evidence type="ECO:0000313" key="1">
    <source>
        <dbReference type="EMBL" id="TFH82666.1"/>
    </source>
</evidence>
<dbReference type="InterPro" id="IPR053139">
    <property type="entry name" value="Surface_bspA-like"/>
</dbReference>
<dbReference type="InterPro" id="IPR032675">
    <property type="entry name" value="LRR_dom_sf"/>
</dbReference>
<dbReference type="OrthoDB" id="1058315at2"/>
<keyword evidence="2" id="KW-1185">Reference proteome</keyword>
<dbReference type="InterPro" id="IPR026906">
    <property type="entry name" value="LRR_5"/>
</dbReference>
<dbReference type="Pfam" id="PF13306">
    <property type="entry name" value="LRR_5"/>
    <property type="match status" value="2"/>
</dbReference>
<proteinExistence type="predicted"/>
<organism evidence="1 2">
    <name type="scientific">Segatella hominis</name>
    <dbReference type="NCBI Taxonomy" id="2518605"/>
    <lineage>
        <taxon>Bacteria</taxon>
        <taxon>Pseudomonadati</taxon>
        <taxon>Bacteroidota</taxon>
        <taxon>Bacteroidia</taxon>
        <taxon>Bacteroidales</taxon>
        <taxon>Prevotellaceae</taxon>
        <taxon>Segatella</taxon>
    </lineage>
</organism>
<accession>A0A4Y8VQL2</accession>
<dbReference type="Gene3D" id="3.80.10.10">
    <property type="entry name" value="Ribonuclease Inhibitor"/>
    <property type="match status" value="2"/>
</dbReference>
<dbReference type="PROSITE" id="PS51257">
    <property type="entry name" value="PROKAR_LIPOPROTEIN"/>
    <property type="match status" value="1"/>
</dbReference>
<comment type="caution">
    <text evidence="1">The sequence shown here is derived from an EMBL/GenBank/DDBJ whole genome shotgun (WGS) entry which is preliminary data.</text>
</comment>
<sequence>MKHLIINLAIIILMASCSSDKPSYLEPHLSTLAATDITRNEATLNGIAEIEGDADMPQLYFRYGTTENMDQTVPITTESEKISKQNSVSVRLKNLIASNTYYYMLQGSNGRTITSGNMMNFTTLPNEKPKVGNTTLLSHGPTSAFVSYDILEDGGENITETGCYYELASQSATETQSEKENMEKEIPGKNATKEILTNYSGGLGQQKLLIGKLTLNTTYKIWPYAKSRMGETIGDCITYTTTNDAIMLKEAGELQSLLSNNLYDYTSLTLAGQMNGDDLNCLRKMMGRNLDESDTPGKLASIDMTDVKIVAGGGPYGANRYVQDHVIGQGLFANCDYLTNVILPTDVTTIEKDAFMNCKSLAKIEIPASVSNLLPSSGCTALRDIEVSETNSNYSSVNGVLLNAQQTNILWFPMGKQGEYSLPSTITSIGNYAFKECSIETFILPDNMNEIGQGAFMDSKVKEVKLPANLKRIPTSTFQGCKQLKVVRIGSKTEAISDYAFDLCPLTDIYVEAKLPPVCSSHAFTTRGTSFLNTCIVHVPTGKAAFYKGDVIWKQFKNIKSDSSK</sequence>
<dbReference type="PANTHER" id="PTHR45661">
    <property type="entry name" value="SURFACE ANTIGEN"/>
    <property type="match status" value="1"/>
</dbReference>
<reference evidence="1 2" key="1">
    <citation type="submission" date="2019-02" db="EMBL/GenBank/DDBJ databases">
        <title>Draft Genome Sequence of the Prevotella sp. BCRC 81118, Isolated from Human Feces.</title>
        <authorList>
            <person name="Huang C.-H."/>
        </authorList>
    </citation>
    <scope>NUCLEOTIDE SEQUENCE [LARGE SCALE GENOMIC DNA]</scope>
    <source>
        <strain evidence="1 2">BCRC 81118</strain>
    </source>
</reference>
<dbReference type="AlphaFoldDB" id="A0A4Y8VQL2"/>
<gene>
    <name evidence="1" type="ORF">EXN75_06035</name>
</gene>
<protein>
    <submittedName>
        <fullName evidence="1">Leucine-rich repeat domain-containing protein</fullName>
    </submittedName>
</protein>
<dbReference type="EMBL" id="SGVY01000011">
    <property type="protein sequence ID" value="TFH82666.1"/>
    <property type="molecule type" value="Genomic_DNA"/>
</dbReference>
<name>A0A4Y8VQL2_9BACT</name>
<dbReference type="SUPFAM" id="SSF52058">
    <property type="entry name" value="L domain-like"/>
    <property type="match status" value="1"/>
</dbReference>
<dbReference type="PANTHER" id="PTHR45661:SF3">
    <property type="entry name" value="IG-LIKE DOMAIN-CONTAINING PROTEIN"/>
    <property type="match status" value="1"/>
</dbReference>
<dbReference type="GeneID" id="302994855"/>
<dbReference type="RefSeq" id="WP_134843150.1">
    <property type="nucleotide sequence ID" value="NZ_SGVY01000011.1"/>
</dbReference>
<dbReference type="Proteomes" id="UP000297872">
    <property type="component" value="Unassembled WGS sequence"/>
</dbReference>
<evidence type="ECO:0000313" key="2">
    <source>
        <dbReference type="Proteomes" id="UP000297872"/>
    </source>
</evidence>